<dbReference type="InterPro" id="IPR006162">
    <property type="entry name" value="Ppantetheine_attach_site"/>
</dbReference>
<dbReference type="Gene3D" id="3.40.50.150">
    <property type="entry name" value="Vaccinia Virus protein VP39"/>
    <property type="match status" value="3"/>
</dbReference>
<dbReference type="InterPro" id="IPR036736">
    <property type="entry name" value="ACP-like_sf"/>
</dbReference>
<dbReference type="CDD" id="cd02440">
    <property type="entry name" value="AdoMet_MTases"/>
    <property type="match status" value="2"/>
</dbReference>
<dbReference type="InterPro" id="IPR020841">
    <property type="entry name" value="PKS_Beta-ketoAc_synthase_dom"/>
</dbReference>
<feature type="domain" description="Carrier" evidence="12">
    <location>
        <begin position="3799"/>
        <end position="3872"/>
    </location>
</feature>
<feature type="domain" description="Carrier" evidence="12">
    <location>
        <begin position="6"/>
        <end position="84"/>
    </location>
</feature>
<keyword evidence="15" id="KW-1185">Reference proteome</keyword>
<dbReference type="PROSITE" id="PS00606">
    <property type="entry name" value="KS3_1"/>
    <property type="match status" value="4"/>
</dbReference>
<dbReference type="SUPFAM" id="SSF53901">
    <property type="entry name" value="Thiolase-like"/>
    <property type="match status" value="4"/>
</dbReference>
<feature type="region of interest" description="Disordered" evidence="11">
    <location>
        <begin position="1237"/>
        <end position="1260"/>
    </location>
</feature>
<keyword evidence="8" id="KW-0808">Transferase</keyword>
<comment type="similarity">
    <text evidence="4">Belongs to the short-chain dehydrogenases/reductases (SDR) family.</text>
</comment>
<dbReference type="SUPFAM" id="SSF47336">
    <property type="entry name" value="ACP-like"/>
    <property type="match status" value="7"/>
</dbReference>
<evidence type="ECO:0000259" key="12">
    <source>
        <dbReference type="PROSITE" id="PS50075"/>
    </source>
</evidence>
<evidence type="ECO:0000313" key="15">
    <source>
        <dbReference type="Proteomes" id="UP000733744"/>
    </source>
</evidence>
<keyword evidence="10" id="KW-0511">Multifunctional enzyme</keyword>
<comment type="pathway">
    <text evidence="3">Lipid metabolism; fatty acid biosynthesis.</text>
</comment>
<evidence type="ECO:0000256" key="4">
    <source>
        <dbReference type="ARBA" id="ARBA00006484"/>
    </source>
</evidence>
<keyword evidence="5" id="KW-0596">Phosphopantetheine</keyword>
<dbReference type="RefSeq" id="WP_143733271.1">
    <property type="nucleotide sequence ID" value="NZ_RYFG02000120.1"/>
</dbReference>
<feature type="domain" description="Carrier" evidence="12">
    <location>
        <begin position="1156"/>
        <end position="1233"/>
    </location>
</feature>
<reference evidence="14 15" key="1">
    <citation type="journal article" date="2019" name="Antonie Van Leeuwenhoek">
        <title>Description of 'Ca. Methylobacter oryzae' KRF1, a novel species from the environmentally important Methylobacter clade 2.</title>
        <authorList>
            <person name="Khatri K."/>
            <person name="Mohite J.A."/>
            <person name="Pandit P.S."/>
            <person name="Bahulikar R."/>
            <person name="Rahalkar M.C."/>
        </authorList>
    </citation>
    <scope>NUCLEOTIDE SEQUENCE [LARGE SCALE GENOMIC DNA]</scope>
    <source>
        <strain evidence="14 15">KRF1</strain>
    </source>
</reference>
<evidence type="ECO:0000256" key="2">
    <source>
        <dbReference type="ARBA" id="ARBA00004792"/>
    </source>
</evidence>
<feature type="domain" description="Ketosynthase family 3 (KS3)" evidence="13">
    <location>
        <begin position="175"/>
        <end position="599"/>
    </location>
</feature>
<dbReference type="SMART" id="SM00823">
    <property type="entry name" value="PKS_PP"/>
    <property type="match status" value="7"/>
</dbReference>
<dbReference type="Pfam" id="PF08242">
    <property type="entry name" value="Methyltransf_12"/>
    <property type="match status" value="3"/>
</dbReference>
<protein>
    <submittedName>
        <fullName evidence="14">SDR family NAD(P)-dependent oxidoreductase</fullName>
    </submittedName>
</protein>
<evidence type="ECO:0000256" key="8">
    <source>
        <dbReference type="ARBA" id="ARBA00022679"/>
    </source>
</evidence>
<dbReference type="SMART" id="SM00822">
    <property type="entry name" value="PKS_KR"/>
    <property type="match status" value="1"/>
</dbReference>
<dbReference type="PROSITE" id="PS52004">
    <property type="entry name" value="KS3_2"/>
    <property type="match status" value="4"/>
</dbReference>
<organism evidence="14 15">
    <name type="scientific">Candidatus Methylobacter oryzae</name>
    <dbReference type="NCBI Taxonomy" id="2497749"/>
    <lineage>
        <taxon>Bacteria</taxon>
        <taxon>Pseudomonadati</taxon>
        <taxon>Pseudomonadota</taxon>
        <taxon>Gammaproteobacteria</taxon>
        <taxon>Methylococcales</taxon>
        <taxon>Methylococcaceae</taxon>
        <taxon>Methylobacter</taxon>
    </lineage>
</organism>
<dbReference type="Gene3D" id="1.10.1200.10">
    <property type="entry name" value="ACP-like"/>
    <property type="match status" value="7"/>
</dbReference>
<dbReference type="InterPro" id="IPR049490">
    <property type="entry name" value="C883_1060-like_KR_N"/>
</dbReference>
<feature type="domain" description="Carrier" evidence="12">
    <location>
        <begin position="3522"/>
        <end position="3595"/>
    </location>
</feature>
<dbReference type="Pfam" id="PF21394">
    <property type="entry name" value="Beta-ketacyl_N"/>
    <property type="match status" value="1"/>
</dbReference>
<dbReference type="Gene3D" id="3.40.47.10">
    <property type="match status" value="4"/>
</dbReference>
<dbReference type="SUPFAM" id="SSF51735">
    <property type="entry name" value="NAD(P)-binding Rossmann-fold domains"/>
    <property type="match status" value="1"/>
</dbReference>
<evidence type="ECO:0000256" key="9">
    <source>
        <dbReference type="ARBA" id="ARBA00022737"/>
    </source>
</evidence>
<dbReference type="PROSITE" id="PS00012">
    <property type="entry name" value="PHOSPHOPANTETHEINE"/>
    <property type="match status" value="2"/>
</dbReference>
<dbReference type="InterPro" id="IPR050091">
    <property type="entry name" value="PKS_NRPS_Biosynth_Enz"/>
</dbReference>
<dbReference type="SUPFAM" id="SSF53335">
    <property type="entry name" value="S-adenosyl-L-methionine-dependent methyltransferases"/>
    <property type="match status" value="3"/>
</dbReference>
<feature type="domain" description="Ketosynthase family 3 (KS3)" evidence="13">
    <location>
        <begin position="1262"/>
        <end position="1671"/>
    </location>
</feature>
<evidence type="ECO:0000256" key="11">
    <source>
        <dbReference type="SAM" id="MobiDB-lite"/>
    </source>
</evidence>
<keyword evidence="6" id="KW-0963">Cytoplasm</keyword>
<dbReference type="InterPro" id="IPR054514">
    <property type="entry name" value="RhiE-like_linker"/>
</dbReference>
<gene>
    <name evidence="14" type="ORF">EKO24_020635</name>
</gene>
<proteinExistence type="inferred from homology"/>
<feature type="domain" description="Carrier" evidence="12">
    <location>
        <begin position="2268"/>
        <end position="2342"/>
    </location>
</feature>
<dbReference type="SMART" id="SM01294">
    <property type="entry name" value="PKS_PP_betabranch"/>
    <property type="match status" value="5"/>
</dbReference>
<dbReference type="CDD" id="cd00833">
    <property type="entry name" value="PKS"/>
    <property type="match status" value="4"/>
</dbReference>
<dbReference type="InterPro" id="IPR057326">
    <property type="entry name" value="KR_dom"/>
</dbReference>
<dbReference type="PANTHER" id="PTHR43775">
    <property type="entry name" value="FATTY ACID SYNTHASE"/>
    <property type="match status" value="1"/>
</dbReference>
<dbReference type="InterPro" id="IPR009081">
    <property type="entry name" value="PP-bd_ACP"/>
</dbReference>
<dbReference type="Pfam" id="PF02801">
    <property type="entry name" value="Ketoacyl-synt_C"/>
    <property type="match status" value="4"/>
</dbReference>
<feature type="domain" description="Ketosynthase family 3 (KS3)" evidence="13">
    <location>
        <begin position="2382"/>
        <end position="2797"/>
    </location>
</feature>
<evidence type="ECO:0000256" key="3">
    <source>
        <dbReference type="ARBA" id="ARBA00005194"/>
    </source>
</evidence>
<dbReference type="Gene3D" id="1.10.1240.100">
    <property type="match status" value="4"/>
</dbReference>
<feature type="domain" description="Ketosynthase family 3 (KS3)" evidence="13">
    <location>
        <begin position="3940"/>
        <end position="4374"/>
    </location>
</feature>
<dbReference type="InterPro" id="IPR020806">
    <property type="entry name" value="PKS_PP-bd"/>
</dbReference>
<accession>A0ABY3C5S2</accession>
<dbReference type="Pfam" id="PF00550">
    <property type="entry name" value="PP-binding"/>
    <property type="match status" value="7"/>
</dbReference>
<keyword evidence="7" id="KW-0597">Phosphoprotein</keyword>
<dbReference type="InterPro" id="IPR016039">
    <property type="entry name" value="Thiolase-like"/>
</dbReference>
<feature type="domain" description="Carrier" evidence="12">
    <location>
        <begin position="3656"/>
        <end position="3729"/>
    </location>
</feature>
<dbReference type="InterPro" id="IPR013968">
    <property type="entry name" value="PKS_KR"/>
</dbReference>
<name>A0ABY3C5S2_9GAMM</name>
<dbReference type="InterPro" id="IPR014031">
    <property type="entry name" value="Ketoacyl_synth_C"/>
</dbReference>
<dbReference type="EMBL" id="RYFG02000120">
    <property type="protein sequence ID" value="TRW90026.1"/>
    <property type="molecule type" value="Genomic_DNA"/>
</dbReference>
<keyword evidence="9" id="KW-0677">Repeat</keyword>
<evidence type="ECO:0000313" key="14">
    <source>
        <dbReference type="EMBL" id="TRW90026.1"/>
    </source>
</evidence>
<dbReference type="Pfam" id="PF22621">
    <property type="entry name" value="CurL-like_PKS_C"/>
    <property type="match status" value="2"/>
</dbReference>
<dbReference type="InterPro" id="IPR018201">
    <property type="entry name" value="Ketoacyl_synth_AS"/>
</dbReference>
<dbReference type="Pfam" id="PF22336">
    <property type="entry name" value="RhiE-like_linker"/>
    <property type="match status" value="2"/>
</dbReference>
<evidence type="ECO:0000256" key="10">
    <source>
        <dbReference type="ARBA" id="ARBA00023268"/>
    </source>
</evidence>
<dbReference type="SMART" id="SM00825">
    <property type="entry name" value="PKS_KS"/>
    <property type="match status" value="4"/>
</dbReference>
<evidence type="ECO:0000256" key="7">
    <source>
        <dbReference type="ARBA" id="ARBA00022553"/>
    </source>
</evidence>
<dbReference type="InterPro" id="IPR036291">
    <property type="entry name" value="NAD(P)-bd_dom_sf"/>
</dbReference>
<dbReference type="InterPro" id="IPR014030">
    <property type="entry name" value="Ketoacyl_synth_N"/>
</dbReference>
<dbReference type="Gene3D" id="3.40.50.720">
    <property type="entry name" value="NAD(P)-binding Rossmann-like Domain"/>
    <property type="match status" value="1"/>
</dbReference>
<dbReference type="InterPro" id="IPR029063">
    <property type="entry name" value="SAM-dependent_MTases_sf"/>
</dbReference>
<dbReference type="InterPro" id="IPR013217">
    <property type="entry name" value="Methyltransf_12"/>
</dbReference>
<feature type="region of interest" description="Disordered" evidence="11">
    <location>
        <begin position="2349"/>
        <end position="2375"/>
    </location>
</feature>
<evidence type="ECO:0000259" key="13">
    <source>
        <dbReference type="PROSITE" id="PS52004"/>
    </source>
</evidence>
<feature type="domain" description="Carrier" evidence="12">
    <location>
        <begin position="4938"/>
        <end position="5015"/>
    </location>
</feature>
<dbReference type="PROSITE" id="PS50075">
    <property type="entry name" value="CARRIER"/>
    <property type="match status" value="7"/>
</dbReference>
<dbReference type="Pfam" id="PF08659">
    <property type="entry name" value="KR"/>
    <property type="match status" value="1"/>
</dbReference>
<dbReference type="Pfam" id="PF00109">
    <property type="entry name" value="ketoacyl-synt"/>
    <property type="match status" value="4"/>
</dbReference>
<dbReference type="PANTHER" id="PTHR43775:SF37">
    <property type="entry name" value="SI:DKEY-61P9.11"/>
    <property type="match status" value="1"/>
</dbReference>
<evidence type="ECO:0000256" key="6">
    <source>
        <dbReference type="ARBA" id="ARBA00022490"/>
    </source>
</evidence>
<dbReference type="Proteomes" id="UP000733744">
    <property type="component" value="Unassembled WGS sequence"/>
</dbReference>
<comment type="pathway">
    <text evidence="2">Antibiotic biosynthesis.</text>
</comment>
<comment type="subcellular location">
    <subcellularLocation>
        <location evidence="1">Cytoplasm</location>
    </subcellularLocation>
</comment>
<comment type="caution">
    <text evidence="14">The sequence shown here is derived from an EMBL/GenBank/DDBJ whole genome shotgun (WGS) entry which is preliminary data.</text>
</comment>
<sequence length="5047" mass="554433">MTSGENMLSQIETSLIEAVAAVLGMEKHRVDPKENLSAYGFDSITLTQLANRLTQTFPFVRPDASTFLEYTTVEALQAHLHDRYRVDFEVYFGIARAETRTPPASQAGISSIADSYPPAEPVHSEATFAIPDISGSLLLDAFDADEQRGLHQPVPNAFASAPVAVNKTQTVPVRAMDIAIVGVAGRFPGADNIIELWENLFNEKNSLTEVPEDRWDWRAIFGDPQADGNLTDCCYGGFLDKPGNFDPLFFGISPLEALQMDPQQKLVLQSTWETLENAGYSMDRLNGEDVGVYLGVQRNENLLQLMKGGKDFGPYTNIGNTHSMLANRVSYFFDWKGNSLTVDTACAASSSALHLACHALLRGEIKFALVGGVTVVQDSFSHIANRKMGLLTNEQRVCSFDENAGGYLIGEGVATALLKPLAQAEKDGDYIYGVIKGCAVTQSGKTVFLTAPDPKSHVKVIQAALQEAGLKPEAIDYIEGQGIGTELSDKAELKAYAEVFRNSENHKLGIGSTKGNIGHVESASGITSLIKVCLAMKNGRIPPVLNFQKLNWSQSEDELPFTVVAQKQAWEPRADRSPRRAGVHNFGYGGLTAHFIIEQHTNACERQVLDHNSVAQEQLLVFSSKSRPQLDRYLARFLTYIQGSQYRYFGIQRLNLADVAYTLQTGRQEMDVRLAVVAASVEELAAKLQRYLNGDRQIARLLTGTVAARAAQEKIPPALYQARAWDRIAGHWVNGSSWSSVAGKGQRIPLPGFCFAPEPDFEAAADGIKPQLNPVDWHRFSGAFEELEDIARQLLLDRFQSWGICRTPGEELESERLQALLGIAPQYRRLFSLLPGILAKAGILQQSAGRYRVIEFAPVDMADLQRRRDDFLRNFPELKAQIGLTWDCLDCLQDILTGKIPVTRILFPDSSMERVESFYKGNPVVDYFNKLVSWQLVAAVSELDRQRPAGEKIRILEIGAGTGGTTEGVLKSIAHFGERLSYVYSDISPGFTQFGKSRFGAEFGFLEFQVLNIEKDIVEQGFAEHSFDLIIACNVLHATADMDRTIQNTRHLLKSDGSIILNEVTHAQDFISLTFGLLHGWWAFADEDRRLPGGPLLNSTMWAGLLKRQGFASVEIYGQSGPEGEDSGYNVVVASNKTEALAAKPAAIADVAPMLLPDHGLILQVREIFAKVLMIDEGQIDPNAAYVNFGVDSFTSLTVVKEINAAFGVQLRSTELFNFPSINEISLHIQQQIEPVAPTPQQPLPRSVEKRQPATDPSVDNQEGIAIIGMSGRFPHAKNIDEYWRNLVEGRDCIDDVPPGRWQGKGFWGGFVDDIDRFDPLFFNISPKEAEWMDPQQRLFVQEAWRTFEHAGYAAEDLKGSRCGVYVGCRESDYLKPFAQLGTSSYQGTGNSAAMLSARIAYFLDLKGPSLSIDTACSSSLVAIHLACESINSGTCDLALAGGVSLFCTEQSHLILGKSGMLSPDGRCKTFDDRADGFVPAEAVGAVLLKPLQHALRDGDPIFGVIKAHGINQDGKTNGITASSSPSQSALQQEVYRRYRINPERISYVEAHGTGTGLGDPIEIDALTDTFRAYTQRKQFCAIGSAKTAIGHGLAAAGVAGLIKVLLSMRHKQLPPMLHFQKENRHFQLANTPFYVNTKAQDWDNANKEPLQAAISAFGFSGTNAHCVIEEAPHRPEPAEGKKSYLIPLSAKTAIDLAAKIQALAGWLENEGDAYALRDIATTLLLGRSHFDFRVALVANDKQALAALLKGLPSRPDSGWTKIKPEQERGAALKQFGARLLTEIRDLELPENERDESLLSLADLYRQGYELEWRLLYQHNAAAKGVFRKVPLPTYPFVGERYWLAPMDGIAVNAQAPTAFVPVALPSETPELKAFQHAYAEVPGFCAMLLADTLHNMGVFEMPGQRYLREELRGQLQIDAKYHRLLDAFLNILLDEGYLQRQGDYFVRTGREWRLPFAELQQRKDCLLSEFSQIGAFVNLIWVCVRNYPEVLQGKLNATEVIFPDASFELVKGIYKDNATADFYNKILVNNVLEQVRIQTARLPGKQLKILEIGAGTGGTSALLLNALQRFGDSISYLYTDISSGFIQYGRRTYGPRYPFADFEVLDIEKAIVPDCVYRKSFDIVVAANVIHATRDLCKTLAHVKALLKDKGYLFLNETTDIQAFATMTYGLLDGWWLFEDDIRLENSPLLDDKMWVALLQQQGFSVAPPQGLSGAEKGPGQHILIAELLEDKAALHDAAPVSEPVPAAVQPAAATKISRPVQETLKQRIQQEVTDAIFHILGLNDRQLVMEKRFADYGLDSISGIDFLSLVNQQFGINVRVTALFDYPSVAELSAFIYENYREQLSAPDFADAPETSANEADDKEDESATSASCDVPEMQQDDIAIIGMSGRFSGSRNVHEFWEQLASGTSCISEPPTGRWAEGGFPPGYRAGFLDGIDQFDPLFFNWSGAEAEQADPQQRLFLEESYAALEDAGYAPAQLRELTCGVFAGVGMSDYLINMRERGYFGEAQSFWGNSPAVVPARISYFLNLKGPSIAIDTACSSSLVAMHSARQSILAGECDMALAGGVYLCTTPHFHTLADKAQMLAADGICKAFDQKADGFVFGEGVGVVVLKRLDAAIRDKDHIYGVLKASGVNQDGKTNGMTAPSTLSQTELEVAVYRRAGINPETIGYVEGHGTGTKLGDPVEVEALSKAFRRYTDKKQFCLLGSVKTNIGHSSLAAGVAGVIKVLQCFAHSQIPPLLNFSEANEHIDFNDSPFHINTRLYEWKKHGDLPRRAAISGFGLSGTNAHLVLEESPVRLESRPVRGEGPVLICLSAKTGYSLKQKIRDLATCLEAQGRQYALEYIAYTLHVGREHFGQRFALVAQSREDLLRQLREADIDAMPRKTSELSGDAELWLKQLRARNLPLPETLEKLHALAALYRDGRDMEWLKLYPEDVRYRVPLPSYPFDRSRFWFPAPTAKALQPQAEAQVVPVPGAAMPVSGSAEKTWWQPDWQPSPLDSSLASHADGPLLIFGSGQQDLSGWQNTKVVLVTSGEDFSVAPQGTVPGADAVIRIRAGEPEDYRQLAGLLAQRGLLPTRILHCWSQQPFVADELDKQLDRGFYSMLFIAQALIEQKACPEKIRVIYAFVRSASRDYALNQAIGSFAKTLNRENPAFYCQTLELPQAALLSQIADREYRHGTANQVEVRYRRDANGELVREVKVWRSVDLENATAKPPALKEQGTYLLIGGAGGLGLLFCEYLRRQAEAQQNRIRVFLTGRRPLSADKLQQLQRLNSTWCEAVYLQADIADAAQAKYVVAEARSRLGGIAGIFHFAGCAQDAFLLKKTKSQCREVLAAKVQGTLCLEQALAGEKVDFLSFFSSASSVTGNVGQADYAYANGFFDAFAAQGGIGGRMFSVNWAFWQQGGMQLSDSKLETMAADMGVHGLSGAVGIQAWESILQSGLTQCMFLSGNGQKIRQFVEKQFAEPQRVKKTGNARFDAQNIYRQAESVGRLNDTVGMAQRSADIDAATGNAMPLSQDIEAFLKQAVADVSRLPLDKISIHRPFDEFGLDSLMITALNEKLIARFGPLSATLFFEYQDLASLTEYLSARKQAAQAEVVFANNAGQVSCRTASGVDDIYRKAEAIGHAAVQGIARSIDALEAIVASSAPVGQDIEAFLKQAVADVSRLPLDKISAERPFEEFGLDSLMITALNEKLIARFGPLSATLFFEHRNLAALTEYLAARQHSVQPAPAKIAELEYSAGRPANKQASSQAKLSDVGNIYSRAKAIGHEFSRSDGCVVAKAAASAASVNVRQDIEAFLRKAVADVSALPIEEIGVYRPFDELGLDSLMITALNEKLIARFGQLSATLFFEYPNLAALSEYLSGWQASAKACVVAEENIVGRTPCPDDAKRTLNIGDIYKKAAQIGIADNAATQASAFRADKRQDTSSVAGNSALDIAIIGVSGIYPEADNLEIFWDNLKAGRDSITEVPPNRWNPDEYYDADRTQAMHGKMYCTKGGFVDDIDCFDAFFFNISPREAKLIDPCERLFLQTAWAAFEDAGYTRKKLAETGNANVGVFAGISNYGYSLWGPQEWAKGNSYTPCSGLWSIANRVSYFMNLNGPSYPVDTACSSSLSAIHQACVSLNNGECSMALAGGASFNVHPHQYVAMCQGQMLSPTGKCHSFGEQGDGFVPGEGVGAVLLKPLAQAVADRDPIYAVIKGSSVNHGGRSNGYSVPNPKAQAELIKQALNKAKIDPATISYVEAHGTGTALGDPVEFEGLCRAWDEAAGQQAVEKQSCALGSVKSNIGHLGAAAGISGLTKILLQMKHKTLAPSLHAQKLNPKINFADSPFFVQQSPASWETKPEGQPRRAAVSSFGAGGANAHVILEDYALPSTACGASPVSGPYIIPISAKTPERLLRYVEKILAFWEKHQGELQLQDFAYTLQTGREAMTERFACIVNHKQEVGMKLRAFLQHNGQAEQGSFFTGQAGDNAAQEELAASPDHEQLAKLWVRGGDIDWEALFYRQQAAKRISLPTYPFDKQPYWYVEKTVVEPAGKAGRANDPLARCTEAFDDLAELGASGLLSAFQQMGCFRQDREEYAKDRLKACIRLSLEHDLLYDALLDILQTAGYLAIDGDRIRSTERVSQKVEAHNLDYWCNKHPELAANFQLLWQCLDNMTAILQGDIPATEVMFPNASMALVEKIYQQNAISDYYNQLVVDEVVSFIRERLSELPEGEKIHLLEIGAGTGGTSAAVLKAIEPYQEYLRYDYTDVSLKFIQHGRKHYGHYTFVDFHVLDIEKGIEGQGFVRQNTDLIIATNVLHATRNMNVTLKNAKSLLRRGGKLIINEAVEPHVFSTLTFGLLKGWWLAEDPHNRLPGSPLLSVSMWRRLLEHEGFMSVRTLAPVIETGVSQNVFVAQSDGRIPLHEEQEPREMAASSIPKPEPVDIPEYDEKLNILAQKLRHIVAAVIEVEAETINPDCAYVDMGVDSILALEIVSQANRELGSELRTTAVFDHATVNKLAAHIAAQHPGAVQQDALLDVFQQLHSGGLDIHEADRLLGL</sequence>
<evidence type="ECO:0000256" key="5">
    <source>
        <dbReference type="ARBA" id="ARBA00022450"/>
    </source>
</evidence>
<evidence type="ECO:0000256" key="1">
    <source>
        <dbReference type="ARBA" id="ARBA00004496"/>
    </source>
</evidence>